<dbReference type="SUPFAM" id="SSF69322">
    <property type="entry name" value="Tricorn protease domain 2"/>
    <property type="match status" value="1"/>
</dbReference>
<protein>
    <recommendedName>
        <fullName evidence="3">Oligogalacturonate lyase domain-containing protein</fullName>
    </recommendedName>
</protein>
<dbReference type="Proteomes" id="UP000315648">
    <property type="component" value="Unassembled WGS sequence"/>
</dbReference>
<dbReference type="InterPro" id="IPR015943">
    <property type="entry name" value="WD40/YVTN_repeat-like_dom_sf"/>
</dbReference>
<dbReference type="OrthoDB" id="8432779at2"/>
<organism evidence="1 2">
    <name type="scientific">Rariglobus hedericola</name>
    <dbReference type="NCBI Taxonomy" id="2597822"/>
    <lineage>
        <taxon>Bacteria</taxon>
        <taxon>Pseudomonadati</taxon>
        <taxon>Verrucomicrobiota</taxon>
        <taxon>Opitutia</taxon>
        <taxon>Opitutales</taxon>
        <taxon>Opitutaceae</taxon>
        <taxon>Rariglobus</taxon>
    </lineage>
</organism>
<keyword evidence="2" id="KW-1185">Reference proteome</keyword>
<sequence>MTLATSIACPPALARTSDLATPETSGLFTRWINPASDVSSYILTHRAAPVQQSFYYTHPSWSHDGRFLWLRCGFPPPGGLHCTQTLGVVDFDRDELRVYPETQFTAESVMVDGLSGEAYWTNHLDLWKRGPLAKDRAVRVNSFPAALDSGRLALLATHPTFSADRRSFNVDARFIQSDGSATVHLGELAANGSSFKLWQSLPDRYFDHGLFSPVDPDLQLIVHEYWQDAARKGVPFDGNLPYHRIWLIRRGGQAEPLLRQPVSHSGHEWWSADGQFINYLHYGHGVKRVCLATREETLIWAGHLSHAHSDRTGRYLVADRMDTPGNPDCHVLFRDTVTGKCVEIVNRGPLASHLTRCTHLHPHPQFCLDDRYICYTTTVHDRVDIALAPVADLIALTT</sequence>
<name>A0A556QSE4_9BACT</name>
<evidence type="ECO:0000313" key="1">
    <source>
        <dbReference type="EMBL" id="TSJ79560.1"/>
    </source>
</evidence>
<dbReference type="Gene3D" id="2.130.10.10">
    <property type="entry name" value="YVTN repeat-like/Quinoprotein amine dehydrogenase"/>
    <property type="match status" value="1"/>
</dbReference>
<dbReference type="EMBL" id="VMBG01000001">
    <property type="protein sequence ID" value="TSJ79560.1"/>
    <property type="molecule type" value="Genomic_DNA"/>
</dbReference>
<evidence type="ECO:0000313" key="2">
    <source>
        <dbReference type="Proteomes" id="UP000315648"/>
    </source>
</evidence>
<dbReference type="RefSeq" id="WP_144230101.1">
    <property type="nucleotide sequence ID" value="NZ_CBCRVV010000042.1"/>
</dbReference>
<accession>A0A556QSE4</accession>
<comment type="caution">
    <text evidence="1">The sequence shown here is derived from an EMBL/GenBank/DDBJ whole genome shotgun (WGS) entry which is preliminary data.</text>
</comment>
<reference evidence="1 2" key="1">
    <citation type="submission" date="2019-07" db="EMBL/GenBank/DDBJ databases">
        <title>Description of 53C-WASEF.</title>
        <authorList>
            <person name="Pitt A."/>
            <person name="Hahn M.W."/>
        </authorList>
    </citation>
    <scope>NUCLEOTIDE SEQUENCE [LARGE SCALE GENOMIC DNA]</scope>
    <source>
        <strain evidence="1 2">53C-WASEF</strain>
    </source>
</reference>
<gene>
    <name evidence="1" type="ORF">FPL22_09820</name>
</gene>
<evidence type="ECO:0008006" key="3">
    <source>
        <dbReference type="Google" id="ProtNLM"/>
    </source>
</evidence>
<proteinExistence type="predicted"/>
<dbReference type="AlphaFoldDB" id="A0A556QSE4"/>